<dbReference type="GO" id="GO:1990745">
    <property type="term" value="C:EARP complex"/>
    <property type="evidence" value="ECO:0007669"/>
    <property type="project" value="InterPro"/>
</dbReference>
<dbReference type="EMBL" id="CAJJDN010000069">
    <property type="protein sequence ID" value="CAD8097723.1"/>
    <property type="molecule type" value="Genomic_DNA"/>
</dbReference>
<dbReference type="InterPro" id="IPR019514">
    <property type="entry name" value="Syndetin_C"/>
</dbReference>
<sequence>MNVKNYILRKLIGDSSNILTVEQVQRILESQKDDDRIFRAIINSSLSNQKLQTTNQEFLINSSTDFGNLLLKQLQSSLQSIKSKNSLLSLDQFPIDINQFNNDISQTDLIKQQLQHIYRLYKATIRQNGDGLKETLNYLENLTQAELIIESQFAQQCILKAPLYIQGIDQINLWCDKSTSLYQTVISTRQLLQFNKSKSLKKQLQIVEKYKAIQRIKYTLEKLMILKQTFGSLAQAMNKYDDNAYEIIPIMKETQNKINKYKLNELNLSCISDNFFDNKIEFLKERIKQGILANFMKFDEKKYLSLLKSYYFIEKHYQMQSYLTQIWALAKKSINITFKNAIKLFEQSYIPNKIYQNCQDEDLLQFYKQLYSELVEQMLNFHYCNRFHQENDFKIEDEEDNSIKFEDYTEQIRQSYLEMRQLIWQQIQKKIIKIINSHLINIKSLVIEHLIYFLGYNCLLIKRAEDFSHSDSQNLTKCIIEVYLSFVQQFHKANLKSISTYLQNELYQRLPLTKDSKLIQQLEQLQNLNQVNKKLFEYLNEKREENYQQETKKTIDFQDLINNDKEMQLFYLFEYQNPFVLQQEEFDLIIKAIWIKKYSNQSTGILNQIEQVLSSSSIRILELVPQYALLSFYHPSCQQQIISSFLQLLELYMFISYNQLVGMTQQKQLLENFSQVIKFDESKEIEFFILTYDQLSDCLVLQERFCYFKRFILKFCKEGIDFKEIDIFQTKEKRQFVDIAERAIASESLAYLLSISKSVFSLIDITSQNFEIFKEVYNQYKEFIYRNFVQTYIKIDGIVQYVPQQRWELKDLHNENNNIYLDRLIQFILDQKERLKSIGGGVIPLNAQKDVFSFLAEHCLNVLLETYGKIKKLNSIGRDQMVFEYTTCCQSIESSQKNVKEVVLNPKITLMQLEYLKIFNSQQYEEIDQYIQKSKTQIPLRLLYNLMSSSSSYNKLSKQQKKDISVKFFKDYYDTFKLF</sequence>
<accession>A0A8S1P3S9</accession>
<dbReference type="GO" id="GO:0032456">
    <property type="term" value="P:endocytic recycling"/>
    <property type="evidence" value="ECO:0007669"/>
    <property type="project" value="InterPro"/>
</dbReference>
<dbReference type="PANTHER" id="PTHR13258">
    <property type="entry name" value="SYNDETIN"/>
    <property type="match status" value="1"/>
</dbReference>
<evidence type="ECO:0000313" key="2">
    <source>
        <dbReference type="EMBL" id="CAD8097723.1"/>
    </source>
</evidence>
<evidence type="ECO:0000259" key="1">
    <source>
        <dbReference type="Pfam" id="PF10474"/>
    </source>
</evidence>
<dbReference type="Proteomes" id="UP000692954">
    <property type="component" value="Unassembled WGS sequence"/>
</dbReference>
<dbReference type="GO" id="GO:0005829">
    <property type="term" value="C:cytosol"/>
    <property type="evidence" value="ECO:0007669"/>
    <property type="project" value="GOC"/>
</dbReference>
<dbReference type="AlphaFoldDB" id="A0A8S1P3S9"/>
<keyword evidence="3" id="KW-1185">Reference proteome</keyword>
<feature type="domain" description="Syndetin C-terminal" evidence="1">
    <location>
        <begin position="739"/>
        <end position="964"/>
    </location>
</feature>
<dbReference type="GO" id="GO:0000149">
    <property type="term" value="F:SNARE binding"/>
    <property type="evidence" value="ECO:0007669"/>
    <property type="project" value="TreeGrafter"/>
</dbReference>
<comment type="caution">
    <text evidence="2">The sequence shown here is derived from an EMBL/GenBank/DDBJ whole genome shotgun (WGS) entry which is preliminary data.</text>
</comment>
<name>A0A8S1P3S9_9CILI</name>
<dbReference type="GO" id="GO:0042147">
    <property type="term" value="P:retrograde transport, endosome to Golgi"/>
    <property type="evidence" value="ECO:0007669"/>
    <property type="project" value="InterPro"/>
</dbReference>
<dbReference type="OrthoDB" id="298507at2759"/>
<reference evidence="2" key="1">
    <citation type="submission" date="2021-01" db="EMBL/GenBank/DDBJ databases">
        <authorList>
            <consortium name="Genoscope - CEA"/>
            <person name="William W."/>
        </authorList>
    </citation>
    <scope>NUCLEOTIDE SEQUENCE</scope>
</reference>
<dbReference type="PANTHER" id="PTHR13258:SF0">
    <property type="entry name" value="SYNDETIN"/>
    <property type="match status" value="1"/>
</dbReference>
<dbReference type="InterPro" id="IPR040047">
    <property type="entry name" value="VPS50"/>
</dbReference>
<dbReference type="Pfam" id="PF10474">
    <property type="entry name" value="Syndetin_C"/>
    <property type="match status" value="1"/>
</dbReference>
<organism evidence="2 3">
    <name type="scientific">Paramecium sonneborni</name>
    <dbReference type="NCBI Taxonomy" id="65129"/>
    <lineage>
        <taxon>Eukaryota</taxon>
        <taxon>Sar</taxon>
        <taxon>Alveolata</taxon>
        <taxon>Ciliophora</taxon>
        <taxon>Intramacronucleata</taxon>
        <taxon>Oligohymenophorea</taxon>
        <taxon>Peniculida</taxon>
        <taxon>Parameciidae</taxon>
        <taxon>Paramecium</taxon>
    </lineage>
</organism>
<protein>
    <recommendedName>
        <fullName evidence="1">Syndetin C-terminal domain-containing protein</fullName>
    </recommendedName>
</protein>
<evidence type="ECO:0000313" key="3">
    <source>
        <dbReference type="Proteomes" id="UP000692954"/>
    </source>
</evidence>
<gene>
    <name evidence="2" type="ORF">PSON_ATCC_30995.1.T0690031</name>
</gene>
<proteinExistence type="predicted"/>